<sequence>MTDTMFEVTFNYPQLQSIGLNQTVVNQLYSNPVNEPAALLRVTEIQRDCLTVHDGADEHSARVLPRLADTLHARATALAVGDWVIVQTNALGERWVAQLLPPTKHLARRANDGRRQPLASNVDTALLVMGLDLDFNPRRLERYVAFTRAAGITAVAVLTKADISPDAADKLAELQERLPADIPVLALNGLDDATGQLLAPWLGAGQTLVLLGSSGAGKSTLTNTLSHATGQATGAVRSGDGRGRHTTTARSLHRLPTGACIIDTPGLRTWRPDTDEAGINAGFDDIDQLAAHCRFRDCQHQDEPDCAVRDAVAPDRLRNYHKLLREARRGQQTALERKTETARWKAIGKAGAARAREKRGS</sequence>
<dbReference type="AlphaFoldDB" id="A0A840RB49"/>
<evidence type="ECO:0000256" key="4">
    <source>
        <dbReference type="ARBA" id="ARBA00022730"/>
    </source>
</evidence>
<dbReference type="HAMAP" id="MF_01820">
    <property type="entry name" value="GTPase_RsgA"/>
    <property type="match status" value="1"/>
</dbReference>
<dbReference type="GO" id="GO:0046872">
    <property type="term" value="F:metal ion binding"/>
    <property type="evidence" value="ECO:0007669"/>
    <property type="project" value="UniProtKB-KW"/>
</dbReference>
<evidence type="ECO:0000256" key="10">
    <source>
        <dbReference type="HAMAP-Rule" id="MF_01820"/>
    </source>
</evidence>
<reference evidence="13 14" key="1">
    <citation type="submission" date="2020-08" db="EMBL/GenBank/DDBJ databases">
        <title>Genomic Encyclopedia of Type Strains, Phase IV (KMG-IV): sequencing the most valuable type-strain genomes for metagenomic binning, comparative biology and taxonomic classification.</title>
        <authorList>
            <person name="Goeker M."/>
        </authorList>
    </citation>
    <scope>NUCLEOTIDE SEQUENCE [LARGE SCALE GENOMIC DNA]</scope>
    <source>
        <strain evidence="13 14">DSM 18233</strain>
    </source>
</reference>
<name>A0A840RB49_9NEIS</name>
<feature type="binding site" evidence="10">
    <location>
        <position position="298"/>
    </location>
    <ligand>
        <name>Zn(2+)</name>
        <dbReference type="ChEBI" id="CHEBI:29105"/>
    </ligand>
</feature>
<keyword evidence="4 10" id="KW-0699">rRNA-binding</keyword>
<keyword evidence="7 10" id="KW-0862">Zinc</keyword>
<feature type="binding site" evidence="10">
    <location>
        <position position="293"/>
    </location>
    <ligand>
        <name>Zn(2+)</name>
        <dbReference type="ChEBI" id="CHEBI:29105"/>
    </ligand>
</feature>
<dbReference type="GO" id="GO:0019843">
    <property type="term" value="F:rRNA binding"/>
    <property type="evidence" value="ECO:0007669"/>
    <property type="project" value="UniProtKB-KW"/>
</dbReference>
<keyword evidence="9 10" id="KW-0342">GTP-binding</keyword>
<feature type="binding site" evidence="10">
    <location>
        <position position="300"/>
    </location>
    <ligand>
        <name>Zn(2+)</name>
        <dbReference type="ChEBI" id="CHEBI:29105"/>
    </ligand>
</feature>
<dbReference type="Gene3D" id="1.10.40.50">
    <property type="entry name" value="Probable gtpase engc, domain 3"/>
    <property type="match status" value="1"/>
</dbReference>
<comment type="subcellular location">
    <subcellularLocation>
        <location evidence="10">Cytoplasm</location>
    </subcellularLocation>
</comment>
<keyword evidence="14" id="KW-1185">Reference proteome</keyword>
<organism evidence="13 14">
    <name type="scientific">Silvimonas terrae</name>
    <dbReference type="NCBI Taxonomy" id="300266"/>
    <lineage>
        <taxon>Bacteria</taxon>
        <taxon>Pseudomonadati</taxon>
        <taxon>Pseudomonadota</taxon>
        <taxon>Betaproteobacteria</taxon>
        <taxon>Neisseriales</taxon>
        <taxon>Chitinibacteraceae</taxon>
        <taxon>Silvimonas</taxon>
    </lineage>
</organism>
<dbReference type="InterPro" id="IPR030378">
    <property type="entry name" value="G_CP_dom"/>
</dbReference>
<evidence type="ECO:0000256" key="6">
    <source>
        <dbReference type="ARBA" id="ARBA00022801"/>
    </source>
</evidence>
<dbReference type="InterPro" id="IPR004881">
    <property type="entry name" value="Ribosome_biogen_GTPase_RsgA"/>
</dbReference>
<dbReference type="GO" id="GO:0005737">
    <property type="term" value="C:cytoplasm"/>
    <property type="evidence" value="ECO:0007669"/>
    <property type="project" value="UniProtKB-SubCell"/>
</dbReference>
<feature type="domain" description="CP-type G" evidence="12">
    <location>
        <begin position="110"/>
        <end position="270"/>
    </location>
</feature>
<comment type="function">
    <text evidence="10">One of several proteins that assist in the late maturation steps of the functional core of the 30S ribosomal subunit. Helps release RbfA from mature subunits. May play a role in the assembly of ribosomal proteins into the subunit. Circularly permuted GTPase that catalyzes slow GTP hydrolysis, GTPase activity is stimulated by the 30S ribosomal subunit.</text>
</comment>
<dbReference type="InterPro" id="IPR010914">
    <property type="entry name" value="RsgA_GTPase_dom"/>
</dbReference>
<keyword evidence="3 10" id="KW-0479">Metal-binding</keyword>
<dbReference type="RefSeq" id="WP_184096725.1">
    <property type="nucleotide sequence ID" value="NZ_JACHHN010000001.1"/>
</dbReference>
<dbReference type="GO" id="GO:0005525">
    <property type="term" value="F:GTP binding"/>
    <property type="evidence" value="ECO:0007669"/>
    <property type="project" value="UniProtKB-UniRule"/>
</dbReference>
<dbReference type="Proteomes" id="UP000543030">
    <property type="component" value="Unassembled WGS sequence"/>
</dbReference>
<dbReference type="PROSITE" id="PS51721">
    <property type="entry name" value="G_CP"/>
    <property type="match status" value="1"/>
</dbReference>
<dbReference type="Gene3D" id="3.40.50.300">
    <property type="entry name" value="P-loop containing nucleotide triphosphate hydrolases"/>
    <property type="match status" value="1"/>
</dbReference>
<dbReference type="NCBIfam" id="TIGR00157">
    <property type="entry name" value="ribosome small subunit-dependent GTPase A"/>
    <property type="match status" value="1"/>
</dbReference>
<keyword evidence="5 10" id="KW-0547">Nucleotide-binding</keyword>
<evidence type="ECO:0000256" key="1">
    <source>
        <dbReference type="ARBA" id="ARBA00022490"/>
    </source>
</evidence>
<feature type="binding site" evidence="10">
    <location>
        <begin position="159"/>
        <end position="162"/>
    </location>
    <ligand>
        <name>GTP</name>
        <dbReference type="ChEBI" id="CHEBI:37565"/>
    </ligand>
</feature>
<dbReference type="EC" id="3.6.1.-" evidence="10"/>
<evidence type="ECO:0000256" key="7">
    <source>
        <dbReference type="ARBA" id="ARBA00022833"/>
    </source>
</evidence>
<dbReference type="CDD" id="cd01854">
    <property type="entry name" value="YjeQ_EngC"/>
    <property type="match status" value="1"/>
</dbReference>
<dbReference type="PANTHER" id="PTHR32120">
    <property type="entry name" value="SMALL RIBOSOMAL SUBUNIT BIOGENESIS GTPASE RSGA"/>
    <property type="match status" value="1"/>
</dbReference>
<evidence type="ECO:0000256" key="8">
    <source>
        <dbReference type="ARBA" id="ARBA00022884"/>
    </source>
</evidence>
<feature type="binding site" evidence="10">
    <location>
        <begin position="212"/>
        <end position="220"/>
    </location>
    <ligand>
        <name>GTP</name>
        <dbReference type="ChEBI" id="CHEBI:37565"/>
    </ligand>
</feature>
<keyword evidence="8 10" id="KW-0694">RNA-binding</keyword>
<evidence type="ECO:0000259" key="11">
    <source>
        <dbReference type="PROSITE" id="PS50936"/>
    </source>
</evidence>
<proteinExistence type="inferred from homology"/>
<evidence type="ECO:0000256" key="3">
    <source>
        <dbReference type="ARBA" id="ARBA00022723"/>
    </source>
</evidence>
<comment type="subunit">
    <text evidence="10">Monomer. Associates with 30S ribosomal subunit, binds 16S rRNA.</text>
</comment>
<dbReference type="GO" id="GO:0042274">
    <property type="term" value="P:ribosomal small subunit biogenesis"/>
    <property type="evidence" value="ECO:0007669"/>
    <property type="project" value="UniProtKB-UniRule"/>
</dbReference>
<comment type="similarity">
    <text evidence="10">Belongs to the TRAFAC class YlqF/YawG GTPase family. RsgA subfamily.</text>
</comment>
<dbReference type="InterPro" id="IPR027417">
    <property type="entry name" value="P-loop_NTPase"/>
</dbReference>
<feature type="domain" description="EngC GTPase" evidence="11">
    <location>
        <begin position="120"/>
        <end position="268"/>
    </location>
</feature>
<dbReference type="PANTHER" id="PTHR32120:SF10">
    <property type="entry name" value="SMALL RIBOSOMAL SUBUNIT BIOGENESIS GTPASE RSGA"/>
    <property type="match status" value="1"/>
</dbReference>
<evidence type="ECO:0000256" key="5">
    <source>
        <dbReference type="ARBA" id="ARBA00022741"/>
    </source>
</evidence>
<comment type="cofactor">
    <cofactor evidence="10">
        <name>Zn(2+)</name>
        <dbReference type="ChEBI" id="CHEBI:29105"/>
    </cofactor>
    <text evidence="10">Binds 1 zinc ion per subunit.</text>
</comment>
<evidence type="ECO:0000313" key="13">
    <source>
        <dbReference type="EMBL" id="MBB5189531.1"/>
    </source>
</evidence>
<evidence type="ECO:0000256" key="9">
    <source>
        <dbReference type="ARBA" id="ARBA00023134"/>
    </source>
</evidence>
<feature type="binding site" evidence="10">
    <location>
        <position position="306"/>
    </location>
    <ligand>
        <name>Zn(2+)</name>
        <dbReference type="ChEBI" id="CHEBI:29105"/>
    </ligand>
</feature>
<dbReference type="GO" id="GO:0003924">
    <property type="term" value="F:GTPase activity"/>
    <property type="evidence" value="ECO:0007669"/>
    <property type="project" value="UniProtKB-UniRule"/>
</dbReference>
<protein>
    <recommendedName>
        <fullName evidence="10">Small ribosomal subunit biogenesis GTPase RsgA</fullName>
        <ecNumber evidence="10">3.6.1.-</ecNumber>
    </recommendedName>
</protein>
<gene>
    <name evidence="10" type="primary">rsgA</name>
    <name evidence="13" type="ORF">HNQ50_000241</name>
</gene>
<evidence type="ECO:0000256" key="2">
    <source>
        <dbReference type="ARBA" id="ARBA00022517"/>
    </source>
</evidence>
<dbReference type="Pfam" id="PF03193">
    <property type="entry name" value="RsgA_GTPase"/>
    <property type="match status" value="1"/>
</dbReference>
<keyword evidence="6 10" id="KW-0378">Hydrolase</keyword>
<keyword evidence="1 10" id="KW-0963">Cytoplasm</keyword>
<comment type="caution">
    <text evidence="13">The sequence shown here is derived from an EMBL/GenBank/DDBJ whole genome shotgun (WGS) entry which is preliminary data.</text>
</comment>
<dbReference type="PROSITE" id="PS50936">
    <property type="entry name" value="ENGC_GTPASE"/>
    <property type="match status" value="1"/>
</dbReference>
<accession>A0A840RB49</accession>
<dbReference type="SUPFAM" id="SSF52540">
    <property type="entry name" value="P-loop containing nucleoside triphosphate hydrolases"/>
    <property type="match status" value="1"/>
</dbReference>
<keyword evidence="2 10" id="KW-0690">Ribosome biogenesis</keyword>
<dbReference type="EMBL" id="JACHHN010000001">
    <property type="protein sequence ID" value="MBB5189531.1"/>
    <property type="molecule type" value="Genomic_DNA"/>
</dbReference>
<evidence type="ECO:0000259" key="12">
    <source>
        <dbReference type="PROSITE" id="PS51721"/>
    </source>
</evidence>
<evidence type="ECO:0000313" key="14">
    <source>
        <dbReference type="Proteomes" id="UP000543030"/>
    </source>
</evidence>